<keyword evidence="1" id="KW-0175">Coiled coil</keyword>
<evidence type="ECO:0000313" key="4">
    <source>
        <dbReference type="Proteomes" id="UP000234197"/>
    </source>
</evidence>
<keyword evidence="4" id="KW-1185">Reference proteome</keyword>
<dbReference type="RefSeq" id="WP_101928787.1">
    <property type="nucleotide sequence ID" value="NZ_PKHW01000004.1"/>
</dbReference>
<reference evidence="4" key="1">
    <citation type="submission" date="2017-12" db="EMBL/GenBank/DDBJ databases">
        <title>Phylogenetic diversity of female urinary microbiome.</title>
        <authorList>
            <person name="Thomas-White K."/>
            <person name="Wolfe A.J."/>
        </authorList>
    </citation>
    <scope>NUCLEOTIDE SEQUENCE [LARGE SCALE GENOMIC DNA]</scope>
    <source>
        <strain evidence="4">UMB0138</strain>
    </source>
</reference>
<name>A0ABV0IDB7_VEIPA</name>
<dbReference type="PROSITE" id="PS51257">
    <property type="entry name" value="PROKAR_LIPOPROTEIN"/>
    <property type="match status" value="1"/>
</dbReference>
<dbReference type="Proteomes" id="UP000234197">
    <property type="component" value="Unassembled WGS sequence"/>
</dbReference>
<keyword evidence="2" id="KW-0812">Transmembrane</keyword>
<gene>
    <name evidence="3" type="ORF">CYJ21_006920</name>
</gene>
<comment type="caution">
    <text evidence="3">The sequence shown here is derived from an EMBL/GenBank/DDBJ whole genome shotgun (WGS) entry which is preliminary data.</text>
</comment>
<keyword evidence="2" id="KW-0472">Membrane</keyword>
<proteinExistence type="predicted"/>
<protein>
    <submittedName>
        <fullName evidence="3">Uncharacterized protein</fullName>
    </submittedName>
</protein>
<evidence type="ECO:0000256" key="2">
    <source>
        <dbReference type="SAM" id="Phobius"/>
    </source>
</evidence>
<sequence length="169" mass="19089">MKHQSLLKLEICFKSLLFVIFVLLFSLVFSCTVFAEQPNMSTQTGSDEPTITVPLTQWNRVKNQTSQALSLIDASNLKLTEAQSLTMRQSDELNKLKSINEKQANELMKAKQDSMKQEDYLNQTNKYLEIANKEIQQSKRTEARLHRQRDIWAVVAGAATLGAIVAAAK</sequence>
<keyword evidence="2" id="KW-1133">Transmembrane helix</keyword>
<feature type="coiled-coil region" evidence="1">
    <location>
        <begin position="93"/>
        <end position="148"/>
    </location>
</feature>
<accession>A0ABV0IDB7</accession>
<evidence type="ECO:0000313" key="3">
    <source>
        <dbReference type="EMBL" id="MEO9178677.1"/>
    </source>
</evidence>
<evidence type="ECO:0000256" key="1">
    <source>
        <dbReference type="SAM" id="Coils"/>
    </source>
</evidence>
<dbReference type="EMBL" id="PKMC02000007">
    <property type="protein sequence ID" value="MEO9178677.1"/>
    <property type="molecule type" value="Genomic_DNA"/>
</dbReference>
<organism evidence="3 4">
    <name type="scientific">Veillonella parvula</name>
    <name type="common">Staphylococcus parvulus</name>
    <dbReference type="NCBI Taxonomy" id="29466"/>
    <lineage>
        <taxon>Bacteria</taxon>
        <taxon>Bacillati</taxon>
        <taxon>Bacillota</taxon>
        <taxon>Negativicutes</taxon>
        <taxon>Veillonellales</taxon>
        <taxon>Veillonellaceae</taxon>
        <taxon>Veillonella</taxon>
    </lineage>
</organism>
<feature type="transmembrane region" description="Helical" evidence="2">
    <location>
        <begin position="151"/>
        <end position="168"/>
    </location>
</feature>
<reference evidence="3 4" key="2">
    <citation type="submission" date="2024-04" db="EMBL/GenBank/DDBJ databases">
        <title>Na.</title>
        <authorList>
            <person name="Choi B."/>
        </authorList>
    </citation>
    <scope>NUCLEOTIDE SEQUENCE [LARGE SCALE GENOMIC DNA]</scope>
    <source>
        <strain evidence="3 4">UMB0138</strain>
    </source>
</reference>